<dbReference type="PANTHER" id="PTHR47331">
    <property type="entry name" value="PHD-TYPE DOMAIN-CONTAINING PROTEIN"/>
    <property type="match status" value="1"/>
</dbReference>
<accession>A0A812DC57</accession>
<sequence length="444" mass="50649">MYAVIDEHSNKSLARPEFFELFSDCGPTSSYSLRTCAGIIEMVGRRAYGYRIESIDGRTSLPLPTLIECADVPDNRSEIPTPEAALHHKHLASIATEIPNLDQEAPILLLLCRDIIDVHKVHAQINGPHSAPYDQKLDMGWVIVGNVCLGGTHKPTTVDTFFTSTREGSRPTNFGPCPNTFWAKERYCQKELGSSVFQLTKEDDRLAYSIEDRIFIDIMEKGVRKNSHCSWVAPLPLKPSRLRLPNNRQQAVSRLNSLTRQFRRKPRLAQDFSFMEKIFANARAEVAPPLKKEEKKWYLPMFGIYHPKKTNKIRVVFDSSAQYNGVSLNNALLTGPDLNNNLIGVLIRFRREPVAIMADVEQMFYCFLVKREHRDFLRFLWYKDNDPDKEIVEYRMKVHVFGNSPSPAVATYCLRKSVGGTHPECSPALLLFSTSTVTFMWTMD</sequence>
<reference evidence="1" key="1">
    <citation type="submission" date="2021-01" db="EMBL/GenBank/DDBJ databases">
        <authorList>
            <person name="Li R."/>
            <person name="Bekaert M."/>
        </authorList>
    </citation>
    <scope>NUCLEOTIDE SEQUENCE</scope>
    <source>
        <strain evidence="1">Farmed</strain>
    </source>
</reference>
<dbReference type="EMBL" id="CAHIKZ030003007">
    <property type="protein sequence ID" value="CAE1295029.1"/>
    <property type="molecule type" value="Genomic_DNA"/>
</dbReference>
<dbReference type="PANTHER" id="PTHR47331:SF6">
    <property type="entry name" value="DOUBLECORTIN DOMAIN-CONTAINING PROTEIN"/>
    <property type="match status" value="1"/>
</dbReference>
<comment type="caution">
    <text evidence="1">The sequence shown here is derived from an EMBL/GenBank/DDBJ whole genome shotgun (WGS) entry which is preliminary data.</text>
</comment>
<dbReference type="Proteomes" id="UP000597762">
    <property type="component" value="Unassembled WGS sequence"/>
</dbReference>
<protein>
    <submittedName>
        <fullName evidence="1">Uncharacterized protein</fullName>
    </submittedName>
</protein>
<gene>
    <name evidence="1" type="ORF">SPHA_50702</name>
</gene>
<evidence type="ECO:0000313" key="2">
    <source>
        <dbReference type="Proteomes" id="UP000597762"/>
    </source>
</evidence>
<name>A0A812DC57_ACAPH</name>
<dbReference type="SUPFAM" id="SSF56672">
    <property type="entry name" value="DNA/RNA polymerases"/>
    <property type="match status" value="1"/>
</dbReference>
<evidence type="ECO:0000313" key="1">
    <source>
        <dbReference type="EMBL" id="CAE1295029.1"/>
    </source>
</evidence>
<keyword evidence="2" id="KW-1185">Reference proteome</keyword>
<organism evidence="1 2">
    <name type="scientific">Acanthosepion pharaonis</name>
    <name type="common">Pharaoh cuttlefish</name>
    <name type="synonym">Sepia pharaonis</name>
    <dbReference type="NCBI Taxonomy" id="158019"/>
    <lineage>
        <taxon>Eukaryota</taxon>
        <taxon>Metazoa</taxon>
        <taxon>Spiralia</taxon>
        <taxon>Lophotrochozoa</taxon>
        <taxon>Mollusca</taxon>
        <taxon>Cephalopoda</taxon>
        <taxon>Coleoidea</taxon>
        <taxon>Decapodiformes</taxon>
        <taxon>Sepiida</taxon>
        <taxon>Sepiina</taxon>
        <taxon>Sepiidae</taxon>
        <taxon>Acanthosepion</taxon>
    </lineage>
</organism>
<dbReference type="OrthoDB" id="6147340at2759"/>
<dbReference type="AlphaFoldDB" id="A0A812DC57"/>
<dbReference type="InterPro" id="IPR043502">
    <property type="entry name" value="DNA/RNA_pol_sf"/>
</dbReference>
<proteinExistence type="predicted"/>